<evidence type="ECO:0000256" key="1">
    <source>
        <dbReference type="ARBA" id="ARBA00005417"/>
    </source>
</evidence>
<dbReference type="Proteomes" id="UP000032534">
    <property type="component" value="Unassembled WGS sequence"/>
</dbReference>
<dbReference type="Pfam" id="PF00005">
    <property type="entry name" value="ABC_tran"/>
    <property type="match status" value="1"/>
</dbReference>
<dbReference type="SMART" id="SM00382">
    <property type="entry name" value="AAA"/>
    <property type="match status" value="1"/>
</dbReference>
<comment type="caution">
    <text evidence="7">The sequence shown here is derived from an EMBL/GenBank/DDBJ whole genome shotgun (WGS) entry which is preliminary data.</text>
</comment>
<reference evidence="7 8" key="1">
    <citation type="submission" date="2014-11" db="EMBL/GenBank/DDBJ databases">
        <title>Draft Genome Sequences of Paenibacillus polymyxa NRRL B-30509 and Paenibacillus terrae NRRL B-30644, Strains from a Poultry Environment that Produce Tridecaptin A and Paenicidins.</title>
        <authorList>
            <person name="van Belkum M.J."/>
            <person name="Lohans C.T."/>
            <person name="Vederas J.C."/>
        </authorList>
    </citation>
    <scope>NUCLEOTIDE SEQUENCE [LARGE SCALE GENOMIC DNA]</scope>
    <source>
        <strain evidence="7 8">NRRL B-30644</strain>
    </source>
</reference>
<dbReference type="AlphaFoldDB" id="A0A0D7X835"/>
<evidence type="ECO:0000256" key="2">
    <source>
        <dbReference type="ARBA" id="ARBA00022448"/>
    </source>
</evidence>
<keyword evidence="8" id="KW-1185">Reference proteome</keyword>
<dbReference type="PANTHER" id="PTHR43166">
    <property type="entry name" value="AMINO ACID IMPORT ATP-BINDING PROTEIN"/>
    <property type="match status" value="1"/>
</dbReference>
<keyword evidence="4 7" id="KW-0067">ATP-binding</keyword>
<dbReference type="PATRIC" id="fig|159743.3.peg.301"/>
<dbReference type="PROSITE" id="PS00211">
    <property type="entry name" value="ABC_TRANSPORTER_1"/>
    <property type="match status" value="1"/>
</dbReference>
<evidence type="ECO:0000259" key="6">
    <source>
        <dbReference type="PROSITE" id="PS50893"/>
    </source>
</evidence>
<organism evidence="7 8">
    <name type="scientific">Paenibacillus terrae</name>
    <dbReference type="NCBI Taxonomy" id="159743"/>
    <lineage>
        <taxon>Bacteria</taxon>
        <taxon>Bacillati</taxon>
        <taxon>Bacillota</taxon>
        <taxon>Bacilli</taxon>
        <taxon>Bacillales</taxon>
        <taxon>Paenibacillaceae</taxon>
        <taxon>Paenibacillus</taxon>
    </lineage>
</organism>
<dbReference type="FunFam" id="3.40.50.300:FF:000020">
    <property type="entry name" value="Amino acid ABC transporter ATP-binding component"/>
    <property type="match status" value="1"/>
</dbReference>
<dbReference type="OrthoDB" id="1679618at2"/>
<evidence type="ECO:0000313" key="7">
    <source>
        <dbReference type="EMBL" id="KJD47625.1"/>
    </source>
</evidence>
<evidence type="ECO:0000256" key="5">
    <source>
        <dbReference type="SAM" id="Coils"/>
    </source>
</evidence>
<sequence>MAEAVEVLLEIRGLDKSFGDRKVLQQIDLEVTKGEVVVVLGPSGCGKSTLLRCLNGLEPVQGGEIRYRGQDLTDKKVNWREIRQHIGMVFQNYELFPHMTVLENILLGPLKVQRRNKQEALKQAEQLLERVGLLDRKDAYPRELSGGQKQRIAIVRALCMNPEIMLFDEVTASLDPEMVREVLDVMRELARQGMTMIIVTHEMGFAKSVGDRIVFMDQGQICEMTTPQQFFTQPETERAQHFLDIFQYETI</sequence>
<evidence type="ECO:0000313" key="8">
    <source>
        <dbReference type="Proteomes" id="UP000032534"/>
    </source>
</evidence>
<accession>A0A0D7X835</accession>
<dbReference type="InterPro" id="IPR017871">
    <property type="entry name" value="ABC_transporter-like_CS"/>
</dbReference>
<name>A0A0D7X835_9BACL</name>
<gene>
    <name evidence="7" type="ORF">QD47_01340</name>
</gene>
<dbReference type="InterPro" id="IPR027417">
    <property type="entry name" value="P-loop_NTPase"/>
</dbReference>
<dbReference type="InterPro" id="IPR003439">
    <property type="entry name" value="ABC_transporter-like_ATP-bd"/>
</dbReference>
<keyword evidence="5" id="KW-0175">Coiled coil</keyword>
<dbReference type="InterPro" id="IPR050086">
    <property type="entry name" value="MetN_ABC_transporter-like"/>
</dbReference>
<protein>
    <submittedName>
        <fullName evidence="7">Glutamine ABC transporter ATP-binding protein</fullName>
    </submittedName>
</protein>
<dbReference type="PANTHER" id="PTHR43166:SF4">
    <property type="entry name" value="PHOSPHONATES IMPORT ATP-BINDING PROTEIN PHNC"/>
    <property type="match status" value="1"/>
</dbReference>
<dbReference type="InterPro" id="IPR030679">
    <property type="entry name" value="ABC_ATPase_HisP-typ"/>
</dbReference>
<dbReference type="Gene3D" id="3.40.50.300">
    <property type="entry name" value="P-loop containing nucleotide triphosphate hydrolases"/>
    <property type="match status" value="1"/>
</dbReference>
<dbReference type="GO" id="GO:0005524">
    <property type="term" value="F:ATP binding"/>
    <property type="evidence" value="ECO:0007669"/>
    <property type="project" value="UniProtKB-KW"/>
</dbReference>
<feature type="domain" description="ABC transporter" evidence="6">
    <location>
        <begin position="9"/>
        <end position="243"/>
    </location>
</feature>
<feature type="coiled-coil region" evidence="5">
    <location>
        <begin position="110"/>
        <end position="137"/>
    </location>
</feature>
<dbReference type="GO" id="GO:0016887">
    <property type="term" value="F:ATP hydrolysis activity"/>
    <property type="evidence" value="ECO:0007669"/>
    <property type="project" value="InterPro"/>
</dbReference>
<evidence type="ECO:0000256" key="3">
    <source>
        <dbReference type="ARBA" id="ARBA00022741"/>
    </source>
</evidence>
<proteinExistence type="inferred from homology"/>
<dbReference type="PIRSF" id="PIRSF039085">
    <property type="entry name" value="ABC_ATPase_HisP"/>
    <property type="match status" value="1"/>
</dbReference>
<dbReference type="GO" id="GO:0015424">
    <property type="term" value="F:ABC-type amino acid transporter activity"/>
    <property type="evidence" value="ECO:0007669"/>
    <property type="project" value="InterPro"/>
</dbReference>
<dbReference type="RefSeq" id="WP_044644409.1">
    <property type="nucleotide sequence ID" value="NZ_JTHP01000001.1"/>
</dbReference>
<comment type="similarity">
    <text evidence="1">Belongs to the ABC transporter superfamily.</text>
</comment>
<dbReference type="CDD" id="cd03262">
    <property type="entry name" value="ABC_HisP_GlnQ"/>
    <property type="match status" value="1"/>
</dbReference>
<dbReference type="EMBL" id="JTHP01000001">
    <property type="protein sequence ID" value="KJD47625.1"/>
    <property type="molecule type" value="Genomic_DNA"/>
</dbReference>
<keyword evidence="2" id="KW-0813">Transport</keyword>
<evidence type="ECO:0000256" key="4">
    <source>
        <dbReference type="ARBA" id="ARBA00022840"/>
    </source>
</evidence>
<keyword evidence="3" id="KW-0547">Nucleotide-binding</keyword>
<dbReference type="PROSITE" id="PS50893">
    <property type="entry name" value="ABC_TRANSPORTER_2"/>
    <property type="match status" value="1"/>
</dbReference>
<dbReference type="SUPFAM" id="SSF52540">
    <property type="entry name" value="P-loop containing nucleoside triphosphate hydrolases"/>
    <property type="match status" value="1"/>
</dbReference>
<dbReference type="InterPro" id="IPR003593">
    <property type="entry name" value="AAA+_ATPase"/>
</dbReference>